<keyword evidence="2" id="KW-1185">Reference proteome</keyword>
<accession>A0AAV4N9T2</accession>
<comment type="caution">
    <text evidence="1">The sequence shown here is derived from an EMBL/GenBank/DDBJ whole genome shotgun (WGS) entry which is preliminary data.</text>
</comment>
<evidence type="ECO:0000313" key="1">
    <source>
        <dbReference type="EMBL" id="GIX81286.1"/>
    </source>
</evidence>
<reference evidence="1 2" key="1">
    <citation type="submission" date="2021-06" db="EMBL/GenBank/DDBJ databases">
        <title>Caerostris darwini draft genome.</title>
        <authorList>
            <person name="Kono N."/>
            <person name="Arakawa K."/>
        </authorList>
    </citation>
    <scope>NUCLEOTIDE SEQUENCE [LARGE SCALE GENOMIC DNA]</scope>
</reference>
<name>A0AAV4N9T2_9ARAC</name>
<evidence type="ECO:0000313" key="2">
    <source>
        <dbReference type="Proteomes" id="UP001054837"/>
    </source>
</evidence>
<organism evidence="1 2">
    <name type="scientific">Caerostris darwini</name>
    <dbReference type="NCBI Taxonomy" id="1538125"/>
    <lineage>
        <taxon>Eukaryota</taxon>
        <taxon>Metazoa</taxon>
        <taxon>Ecdysozoa</taxon>
        <taxon>Arthropoda</taxon>
        <taxon>Chelicerata</taxon>
        <taxon>Arachnida</taxon>
        <taxon>Araneae</taxon>
        <taxon>Araneomorphae</taxon>
        <taxon>Entelegynae</taxon>
        <taxon>Araneoidea</taxon>
        <taxon>Araneidae</taxon>
        <taxon>Caerostris</taxon>
    </lineage>
</organism>
<gene>
    <name evidence="1" type="ORF">CDAR_12801</name>
</gene>
<proteinExistence type="predicted"/>
<protein>
    <submittedName>
        <fullName evidence="1">Uncharacterized protein</fullName>
    </submittedName>
</protein>
<dbReference type="Proteomes" id="UP001054837">
    <property type="component" value="Unassembled WGS sequence"/>
</dbReference>
<sequence length="133" mass="16038">MDNLSHGIFRRRKLLSTGFQTSTEEDLNLTRRIPDVYRRRVSDVYRRRVSDVYRRRVSDVYRRRVSDVYRRRVPDVYRRKKKYWIRDSRPCRLGIQSSLQPFFWGRIKQNHVLVVPLVTSKSSAKSSAVTNTF</sequence>
<dbReference type="AlphaFoldDB" id="A0AAV4N9T2"/>
<dbReference type="EMBL" id="BPLQ01001381">
    <property type="protein sequence ID" value="GIX81286.1"/>
    <property type="molecule type" value="Genomic_DNA"/>
</dbReference>